<dbReference type="SUPFAM" id="SSF56935">
    <property type="entry name" value="Porins"/>
    <property type="match status" value="1"/>
</dbReference>
<dbReference type="InterPro" id="IPR023997">
    <property type="entry name" value="TonB-dep_OMP_SusC/RagA_CS"/>
</dbReference>
<dbReference type="FunFam" id="2.170.130.10:FF:000003">
    <property type="entry name" value="SusC/RagA family TonB-linked outer membrane protein"/>
    <property type="match status" value="1"/>
</dbReference>
<dbReference type="InterPro" id="IPR008969">
    <property type="entry name" value="CarboxyPept-like_regulatory"/>
</dbReference>
<sequence>MLPQVTMAQQRTVSGEVLSAKDQSPLAGVSVMVKGTTNGTTTDPNGHFVLHDVTSKSMLEISFVGYVTKTIPAGNGTLRIELEQNAEHLEDVVVVGYGTQKKVNLTGAISTVDMTEKAGQPITNASNALHGVPGLYVNLSQSQPGVDRANILIRGMGTLNNNDPLVLVDGIEYSMDELNPNDIATITVLKDASAAIYGSRAANGVILITTKKGKGKSAVNYSDYFGVQKATYLPDAIWDPIVYMNLMNQAASNEGKKPYFDSADIEEYKAGMKTDPFTYPANNWFDIALRNGSIQKHDISVSGSTDKYSYRLSLGYLDRDGIIFGPNNSERKYSIGLNTSIHVSDKLEVGFTLDGYYRYYTQPSYSNSSFWQYLMRATPVENDTLANGNYGYTWLRVPGRNNWEQPRMIAYEGYDRKYVQRFVSTLFATYKLPFDISYHIKFGVDKYDGFRKSFIPQMVKEQAKTGTMYNWNSPSTAPRAYNYDDNDLNLHFYNTLNWQHKFASVHNVSVMVGASYDTYDNNSFMAETTGYLDASLEALSAGSVFQSISGNGTKDALESYFGRVNYDYKGKYLLEGIFRYDGSARFGPGHRWGSFPGLSAGWRIDKEDFFKSNFINLLKIRASYGKLGNQAVPLYSYQSFITLGHDYSFGGPNGVLSPGAAATAYSEPKLSWETTTDYDLGVDINFLQNKINLSADIYRKQTTGILRPVNLPAQVGNLTGPQENVGSVNNDGIEVVAQYRDNIGEFNYSVYGNVAYNKNKVTDLDGQILYDYQTNLSTITKEGLPIDAFYLYQAEGIFQSKDEVENSAYQSPDTKQGWIKYKDINDDGKIDGDDRVAMDISSAFPKYTFGFGVKLGYKGISLDAFFQGVAGIKIFPTANYAFPLNNGAGATWEWVTDSWTPERPNAKLPAIIESNYGSKGNYLPSTFWLKDGDYVRLKNIQLSYELPAKWLDKVKISRFSVFLNAENWLTFAKYKEFDPESTVNVSSLYHYPMLKTFTGGINVTF</sequence>
<evidence type="ECO:0000256" key="4">
    <source>
        <dbReference type="ARBA" id="ARBA00022692"/>
    </source>
</evidence>
<dbReference type="Proteomes" id="UP000267223">
    <property type="component" value="Unassembled WGS sequence"/>
</dbReference>
<evidence type="ECO:0000259" key="13">
    <source>
        <dbReference type="Pfam" id="PF07715"/>
    </source>
</evidence>
<dbReference type="Gene3D" id="2.40.170.20">
    <property type="entry name" value="TonB-dependent receptor, beta-barrel domain"/>
    <property type="match status" value="1"/>
</dbReference>
<dbReference type="AlphaFoldDB" id="A0A3M9NBV9"/>
<keyword evidence="5" id="KW-0732">Signal</keyword>
<dbReference type="Pfam" id="PF07715">
    <property type="entry name" value="Plug"/>
    <property type="match status" value="1"/>
</dbReference>
<proteinExistence type="inferred from homology"/>
<keyword evidence="15" id="KW-1185">Reference proteome</keyword>
<keyword evidence="6 11" id="KW-0798">TonB box</keyword>
<comment type="caution">
    <text evidence="14">The sequence shown here is derived from an EMBL/GenBank/DDBJ whole genome shotgun (WGS) entry which is preliminary data.</text>
</comment>
<evidence type="ECO:0000256" key="1">
    <source>
        <dbReference type="ARBA" id="ARBA00004571"/>
    </source>
</evidence>
<dbReference type="NCBIfam" id="TIGR04056">
    <property type="entry name" value="OMP_RagA_SusC"/>
    <property type="match status" value="1"/>
</dbReference>
<dbReference type="GO" id="GO:0015344">
    <property type="term" value="F:siderophore uptake transmembrane transporter activity"/>
    <property type="evidence" value="ECO:0007669"/>
    <property type="project" value="TreeGrafter"/>
</dbReference>
<dbReference type="Pfam" id="PF13715">
    <property type="entry name" value="CarbopepD_reg_2"/>
    <property type="match status" value="1"/>
</dbReference>
<dbReference type="Gene3D" id="2.170.130.10">
    <property type="entry name" value="TonB-dependent receptor, plug domain"/>
    <property type="match status" value="1"/>
</dbReference>
<keyword evidence="7 10" id="KW-0472">Membrane</keyword>
<accession>A0A3M9NBV9</accession>
<dbReference type="NCBIfam" id="TIGR04057">
    <property type="entry name" value="SusC_RagA_signa"/>
    <property type="match status" value="1"/>
</dbReference>
<keyword evidence="2 10" id="KW-0813">Transport</keyword>
<evidence type="ECO:0000256" key="7">
    <source>
        <dbReference type="ARBA" id="ARBA00023136"/>
    </source>
</evidence>
<evidence type="ECO:0000256" key="6">
    <source>
        <dbReference type="ARBA" id="ARBA00023077"/>
    </source>
</evidence>
<dbReference type="GO" id="GO:0009279">
    <property type="term" value="C:cell outer membrane"/>
    <property type="evidence" value="ECO:0007669"/>
    <property type="project" value="UniProtKB-SubCell"/>
</dbReference>
<dbReference type="OrthoDB" id="899266at2"/>
<comment type="subcellular location">
    <subcellularLocation>
        <location evidence="1 10">Cell outer membrane</location>
        <topology evidence="1 10">Multi-pass membrane protein</topology>
    </subcellularLocation>
</comment>
<dbReference type="InterPro" id="IPR037066">
    <property type="entry name" value="Plug_dom_sf"/>
</dbReference>
<dbReference type="GO" id="GO:0044718">
    <property type="term" value="P:siderophore transmembrane transport"/>
    <property type="evidence" value="ECO:0007669"/>
    <property type="project" value="TreeGrafter"/>
</dbReference>
<dbReference type="InterPro" id="IPR036942">
    <property type="entry name" value="Beta-barrel_TonB_sf"/>
</dbReference>
<evidence type="ECO:0000256" key="8">
    <source>
        <dbReference type="ARBA" id="ARBA00023170"/>
    </source>
</evidence>
<evidence type="ECO:0000256" key="3">
    <source>
        <dbReference type="ARBA" id="ARBA00022452"/>
    </source>
</evidence>
<keyword evidence="3 10" id="KW-1134">Transmembrane beta strand</keyword>
<evidence type="ECO:0000256" key="10">
    <source>
        <dbReference type="PROSITE-ProRule" id="PRU01360"/>
    </source>
</evidence>
<dbReference type="InterPro" id="IPR039426">
    <property type="entry name" value="TonB-dep_rcpt-like"/>
</dbReference>
<evidence type="ECO:0000313" key="14">
    <source>
        <dbReference type="EMBL" id="RNI34777.1"/>
    </source>
</evidence>
<feature type="domain" description="TonB-dependent receptor-like beta-barrel" evidence="12">
    <location>
        <begin position="352"/>
        <end position="967"/>
    </location>
</feature>
<evidence type="ECO:0000313" key="15">
    <source>
        <dbReference type="Proteomes" id="UP000267223"/>
    </source>
</evidence>
<dbReference type="SUPFAM" id="SSF49464">
    <property type="entry name" value="Carboxypeptidase regulatory domain-like"/>
    <property type="match status" value="1"/>
</dbReference>
<dbReference type="InterPro" id="IPR000531">
    <property type="entry name" value="Beta-barrel_TonB"/>
</dbReference>
<dbReference type="InterPro" id="IPR012910">
    <property type="entry name" value="Plug_dom"/>
</dbReference>
<evidence type="ECO:0000256" key="11">
    <source>
        <dbReference type="RuleBase" id="RU003357"/>
    </source>
</evidence>
<evidence type="ECO:0000256" key="5">
    <source>
        <dbReference type="ARBA" id="ARBA00022729"/>
    </source>
</evidence>
<dbReference type="InterPro" id="IPR023996">
    <property type="entry name" value="TonB-dep_OMP_SusC/RagA"/>
</dbReference>
<keyword evidence="4 10" id="KW-0812">Transmembrane</keyword>
<reference evidence="14 15" key="1">
    <citation type="submission" date="2018-11" db="EMBL/GenBank/DDBJ databases">
        <title>Draft genome sequence of Ferruginibacter sp. BO-59.</title>
        <authorList>
            <person name="Im W.T."/>
        </authorList>
    </citation>
    <scope>NUCLEOTIDE SEQUENCE [LARGE SCALE GENOMIC DNA]</scope>
    <source>
        <strain evidence="14 15">BO-59</strain>
    </source>
</reference>
<dbReference type="PANTHER" id="PTHR30069:SF29">
    <property type="entry name" value="HEMOGLOBIN AND HEMOGLOBIN-HAPTOGLOBIN-BINDING PROTEIN 1-RELATED"/>
    <property type="match status" value="1"/>
</dbReference>
<keyword evidence="8 14" id="KW-0675">Receptor</keyword>
<dbReference type="PANTHER" id="PTHR30069">
    <property type="entry name" value="TONB-DEPENDENT OUTER MEMBRANE RECEPTOR"/>
    <property type="match status" value="1"/>
</dbReference>
<keyword evidence="9 10" id="KW-0998">Cell outer membrane</keyword>
<feature type="domain" description="TonB-dependent receptor plug" evidence="13">
    <location>
        <begin position="102"/>
        <end position="205"/>
    </location>
</feature>
<protein>
    <submittedName>
        <fullName evidence="14">TonB-dependent receptor</fullName>
    </submittedName>
</protein>
<gene>
    <name evidence="14" type="ORF">EFY79_13870</name>
</gene>
<evidence type="ECO:0000256" key="9">
    <source>
        <dbReference type="ARBA" id="ARBA00023237"/>
    </source>
</evidence>
<name>A0A3M9NBV9_9BACT</name>
<evidence type="ECO:0000259" key="12">
    <source>
        <dbReference type="Pfam" id="PF00593"/>
    </source>
</evidence>
<organism evidence="14 15">
    <name type="scientific">Hanamia caeni</name>
    <dbReference type="NCBI Taxonomy" id="2294116"/>
    <lineage>
        <taxon>Bacteria</taxon>
        <taxon>Pseudomonadati</taxon>
        <taxon>Bacteroidota</taxon>
        <taxon>Chitinophagia</taxon>
        <taxon>Chitinophagales</taxon>
        <taxon>Chitinophagaceae</taxon>
        <taxon>Hanamia</taxon>
    </lineage>
</organism>
<evidence type="ECO:0000256" key="2">
    <source>
        <dbReference type="ARBA" id="ARBA00022448"/>
    </source>
</evidence>
<dbReference type="Pfam" id="PF00593">
    <property type="entry name" value="TonB_dep_Rec_b-barrel"/>
    <property type="match status" value="1"/>
</dbReference>
<comment type="similarity">
    <text evidence="10 11">Belongs to the TonB-dependent receptor family.</text>
</comment>
<dbReference type="PROSITE" id="PS52016">
    <property type="entry name" value="TONB_DEPENDENT_REC_3"/>
    <property type="match status" value="1"/>
</dbReference>
<dbReference type="EMBL" id="RJJR01000012">
    <property type="protein sequence ID" value="RNI34777.1"/>
    <property type="molecule type" value="Genomic_DNA"/>
</dbReference>
<dbReference type="Gene3D" id="2.60.40.1120">
    <property type="entry name" value="Carboxypeptidase-like, regulatory domain"/>
    <property type="match status" value="1"/>
</dbReference>